<evidence type="ECO:0000313" key="5">
    <source>
        <dbReference type="EMBL" id="ETO14508.1"/>
    </source>
</evidence>
<dbReference type="PANTHER" id="PTHR32083:SF0">
    <property type="entry name" value="CILIA AND FLAGELLA-ASSOCIATED PROTEIN 58"/>
    <property type="match status" value="1"/>
</dbReference>
<feature type="compositionally biased region" description="Basic and acidic residues" evidence="3">
    <location>
        <begin position="215"/>
        <end position="230"/>
    </location>
</feature>
<keyword evidence="5" id="KW-0282">Flagellum</keyword>
<keyword evidence="5" id="KW-0966">Cell projection</keyword>
<accession>X6MKH2</accession>
<feature type="coiled-coil region" evidence="2">
    <location>
        <begin position="753"/>
        <end position="787"/>
    </location>
</feature>
<dbReference type="EMBL" id="ASPP01020001">
    <property type="protein sequence ID" value="ETO14508.1"/>
    <property type="molecule type" value="Genomic_DNA"/>
</dbReference>
<feature type="domain" description="Cilia- and flagella-associated protein 58 central coiled coil" evidence="4">
    <location>
        <begin position="384"/>
        <end position="625"/>
    </location>
</feature>
<evidence type="ECO:0000256" key="3">
    <source>
        <dbReference type="SAM" id="MobiDB-lite"/>
    </source>
</evidence>
<feature type="compositionally biased region" description="Low complexity" evidence="3">
    <location>
        <begin position="812"/>
        <end position="831"/>
    </location>
</feature>
<organism evidence="5 6">
    <name type="scientific">Reticulomyxa filosa</name>
    <dbReference type="NCBI Taxonomy" id="46433"/>
    <lineage>
        <taxon>Eukaryota</taxon>
        <taxon>Sar</taxon>
        <taxon>Rhizaria</taxon>
        <taxon>Retaria</taxon>
        <taxon>Foraminifera</taxon>
        <taxon>Monothalamids</taxon>
        <taxon>Reticulomyxidae</taxon>
        <taxon>Reticulomyxa</taxon>
    </lineage>
</organism>
<keyword evidence="6" id="KW-1185">Reference proteome</keyword>
<keyword evidence="1 2" id="KW-0175">Coiled coil</keyword>
<dbReference type="OMA" id="SETYELM"/>
<evidence type="ECO:0000259" key="4">
    <source>
        <dbReference type="Pfam" id="PF21771"/>
    </source>
</evidence>
<feature type="coiled-coil region" evidence="2">
    <location>
        <begin position="447"/>
        <end position="474"/>
    </location>
</feature>
<dbReference type="InterPro" id="IPR049270">
    <property type="entry name" value="CFAP58_CC"/>
</dbReference>
<feature type="region of interest" description="Disordered" evidence="3">
    <location>
        <begin position="203"/>
        <end position="230"/>
    </location>
</feature>
<evidence type="ECO:0000256" key="2">
    <source>
        <dbReference type="SAM" id="Coils"/>
    </source>
</evidence>
<evidence type="ECO:0000256" key="1">
    <source>
        <dbReference type="ARBA" id="ARBA00023054"/>
    </source>
</evidence>
<dbReference type="PANTHER" id="PTHR32083">
    <property type="entry name" value="CILIA AND FLAGELLA-ASSOCIATED PROTEIN 58-RELATED"/>
    <property type="match status" value="1"/>
</dbReference>
<reference evidence="5 6" key="1">
    <citation type="journal article" date="2013" name="Curr. Biol.">
        <title>The Genome of the Foraminiferan Reticulomyxa filosa.</title>
        <authorList>
            <person name="Glockner G."/>
            <person name="Hulsmann N."/>
            <person name="Schleicher M."/>
            <person name="Noegel A.A."/>
            <person name="Eichinger L."/>
            <person name="Gallinger C."/>
            <person name="Pawlowski J."/>
            <person name="Sierra R."/>
            <person name="Euteneuer U."/>
            <person name="Pillet L."/>
            <person name="Moustafa A."/>
            <person name="Platzer M."/>
            <person name="Groth M."/>
            <person name="Szafranski K."/>
            <person name="Schliwa M."/>
        </authorList>
    </citation>
    <scope>NUCLEOTIDE SEQUENCE [LARGE SCALE GENOMIC DNA]</scope>
</reference>
<feature type="compositionally biased region" description="Polar residues" evidence="3">
    <location>
        <begin position="205"/>
        <end position="214"/>
    </location>
</feature>
<keyword evidence="5" id="KW-0969">Cilium</keyword>
<proteinExistence type="predicted"/>
<name>X6MKH2_RETFI</name>
<evidence type="ECO:0000313" key="6">
    <source>
        <dbReference type="Proteomes" id="UP000023152"/>
    </source>
</evidence>
<gene>
    <name evidence="5" type="ORF">RFI_22868</name>
</gene>
<dbReference type="AlphaFoldDB" id="X6MKH2"/>
<dbReference type="GO" id="GO:0005856">
    <property type="term" value="C:cytoskeleton"/>
    <property type="evidence" value="ECO:0007669"/>
    <property type="project" value="TreeGrafter"/>
</dbReference>
<feature type="region of interest" description="Disordered" evidence="3">
    <location>
        <begin position="808"/>
        <end position="831"/>
    </location>
</feature>
<dbReference type="Pfam" id="PF21771">
    <property type="entry name" value="CFAP58_CC"/>
    <property type="match status" value="1"/>
</dbReference>
<dbReference type="OrthoDB" id="264785at2759"/>
<feature type="coiled-coil region" evidence="2">
    <location>
        <begin position="607"/>
        <end position="665"/>
    </location>
</feature>
<dbReference type="Proteomes" id="UP000023152">
    <property type="component" value="Unassembled WGS sequence"/>
</dbReference>
<sequence length="831" mass="97414">MTTPETKDFGRIEKDFELVLSNLLANQSLERFREEFEKLHDALKRSHENEKKLIQKSNELNNELINQNTVEKLKSELERAWKMVEAAETKEKKIQQEIEALKNEMDHSKIKLQLMRMRTQQCVELIKECEKHTKLIEKQQADINAVTHELNQVLSTNKNDEQKMNALKAEIQKLKHENERCQRRIEKSEKQLLDFKKLNDDLGSRNKSMQNENLSLKEESEKITSQTKTKDTKIHNLMSEFNELKVQSSELMEQLELMKDDVIQSNKSKKSLMQQLKQEKIEKLSSQNEVASLKKKLENQLQNKHELLTKTQTLVNEKTKLRDLLNVLKEEMSNHLQKEMAKDSNKIKEFQIELNNLGTHLKMFAKTNETLSSENEALQVKNKELVNELNKYKSNVSDLTKENKTLLQKCEKCLNDWNGLNHKTSKINKDNALTEEINRHKTKDVMFENVKNERNVLSNNLSECKDEMSEMKRKFKMQSHIVTQLKDEIGSKEKLILKQHFENKYLTENVSSLNKKCEKQSEVISKCDQLLSAKSDEINILRNAINEFQLNNKKQKQVAHFCLFSFFIVTERDILSTQLIRRNDEMALCLDKIKLLENLMKQGEVQYMDKANELKVAKINNKNLTNKLASCEKQLNNLKQLKIEYNLLQNQLLNEKSKVKALSEELENPINVHRWRQISGKDLSNFEMIHKIHMLQKKLIEKSEEAVSLNLMFKEKEKMCTELKNMLNKQPGAELLHQLSSCQMDIKTRNKKIKALHAELNMLQTQINQLKFENDKLKKDLSDIKKKYFQFKKAAQLAKEPIETYSISGDPNNENINSYNNTEANELSITV</sequence>
<protein>
    <submittedName>
        <fullName evidence="5">Flagellar associated protein</fullName>
    </submittedName>
</protein>
<comment type="caution">
    <text evidence="5">The sequence shown here is derived from an EMBL/GenBank/DDBJ whole genome shotgun (WGS) entry which is preliminary data.</text>
</comment>